<accession>A0ABY7GVR2</accession>
<evidence type="ECO:0000313" key="2">
    <source>
        <dbReference type="Proteomes" id="UP001164459"/>
    </source>
</evidence>
<name>A0ABY7GVR2_9BACT</name>
<dbReference type="Proteomes" id="UP001164459">
    <property type="component" value="Chromosome"/>
</dbReference>
<dbReference type="RefSeq" id="WP_269033428.1">
    <property type="nucleotide sequence ID" value="NZ_CP114040.1"/>
</dbReference>
<reference evidence="1" key="1">
    <citation type="submission" date="2022-11" db="EMBL/GenBank/DDBJ databases">
        <title>Minimal conservation of predation-associated metabolite biosynthetic gene clusters underscores biosynthetic potential of Myxococcota including descriptions for ten novel species: Archangium lansinium sp. nov., Myxococcus landrumus sp. nov., Nannocystis bai.</title>
        <authorList>
            <person name="Ahearne A."/>
            <person name="Stevens C."/>
            <person name="Dowd S."/>
        </authorList>
    </citation>
    <scope>NUCLEOTIDE SEQUENCE</scope>
    <source>
        <strain evidence="1">Fl3</strain>
    </source>
</reference>
<evidence type="ECO:0000313" key="1">
    <source>
        <dbReference type="EMBL" id="WAS91064.1"/>
    </source>
</evidence>
<protein>
    <submittedName>
        <fullName evidence="1">Uncharacterized protein</fullName>
    </submittedName>
</protein>
<dbReference type="EMBL" id="CP114040">
    <property type="protein sequence ID" value="WAS91064.1"/>
    <property type="molecule type" value="Genomic_DNA"/>
</dbReference>
<keyword evidence="2" id="KW-1185">Reference proteome</keyword>
<sequence>MAHPLFDDPRYRMDIQEGLHLYEQLCIHYPGAQDIRIVYACCGADLPGLKDDAPRPMWDVALGHIARALRLRRLCEHLLTRTMPKLVEAVRLVMGMRDIVERTVLGADELPFLDRKELRGYLEALARETSPLKVVVVRGERFSGRTWTRHLVESVADSRKELVAYYGRGNLFDLDTLVSDLFATFKADRPPQFTTNAAGYNNLCTKLAAAARDRDTRCWLIVDDLDADQNRNSHIDSAILAFFDQFVAAMANPVVRSWFRLVLIAYPVEQPTPTRWEPEHFRIDEPRIDTPDRSHVLEHLEAWAASKGRALLAEEREAMGHRIMQAVDRANRPDRLSTLRKTIATETAQLEGAP</sequence>
<proteinExistence type="predicted"/>
<organism evidence="1 2">
    <name type="scientific">Nannocystis punicea</name>
    <dbReference type="NCBI Taxonomy" id="2995304"/>
    <lineage>
        <taxon>Bacteria</taxon>
        <taxon>Pseudomonadati</taxon>
        <taxon>Myxococcota</taxon>
        <taxon>Polyangia</taxon>
        <taxon>Nannocystales</taxon>
        <taxon>Nannocystaceae</taxon>
        <taxon>Nannocystis</taxon>
    </lineage>
</organism>
<gene>
    <name evidence="1" type="ORF">O0S08_33160</name>
</gene>